<dbReference type="EMBL" id="JXLB01000011">
    <property type="protein sequence ID" value="OJG81193.1"/>
    <property type="molecule type" value="Genomic_DNA"/>
</dbReference>
<comment type="caution">
    <text evidence="1">The sequence shown here is derived from an EMBL/GenBank/DDBJ whole genome shotgun (WGS) entry which is preliminary data.</text>
</comment>
<accession>A0A1L8WJJ6</accession>
<reference evidence="1 2" key="1">
    <citation type="submission" date="2014-12" db="EMBL/GenBank/DDBJ databases">
        <title>Draft genome sequences of 29 type strains of Enterococci.</title>
        <authorList>
            <person name="Zhong Z."/>
            <person name="Sun Z."/>
            <person name="Liu W."/>
            <person name="Zhang W."/>
            <person name="Zhang H."/>
        </authorList>
    </citation>
    <scope>NUCLEOTIDE SEQUENCE [LARGE SCALE GENOMIC DNA]</scope>
    <source>
        <strain evidence="1 2">DSM 15687</strain>
    </source>
</reference>
<sequence>MFHNLKGGKQIENFIFLALMFFLFVSQFSDVKQKFILTLVKDFLTDPRFLFLNLRNLGRIMLKMLTR</sequence>
<dbReference type="STRING" id="150033.RV14_GL000348"/>
<protein>
    <submittedName>
        <fullName evidence="1">Uncharacterized protein</fullName>
    </submittedName>
</protein>
<gene>
    <name evidence="1" type="ORF">RV14_GL000348</name>
</gene>
<name>A0A1L8WJJ6_9ENTE</name>
<keyword evidence="2" id="KW-1185">Reference proteome</keyword>
<organism evidence="1 2">
    <name type="scientific">Enterococcus ratti</name>
    <dbReference type="NCBI Taxonomy" id="150033"/>
    <lineage>
        <taxon>Bacteria</taxon>
        <taxon>Bacillati</taxon>
        <taxon>Bacillota</taxon>
        <taxon>Bacilli</taxon>
        <taxon>Lactobacillales</taxon>
        <taxon>Enterococcaceae</taxon>
        <taxon>Enterococcus</taxon>
    </lineage>
</organism>
<evidence type="ECO:0000313" key="2">
    <source>
        <dbReference type="Proteomes" id="UP000182152"/>
    </source>
</evidence>
<dbReference type="AlphaFoldDB" id="A0A1L8WJJ6"/>
<proteinExistence type="predicted"/>
<dbReference type="Proteomes" id="UP000182152">
    <property type="component" value="Unassembled WGS sequence"/>
</dbReference>
<evidence type="ECO:0000313" key="1">
    <source>
        <dbReference type="EMBL" id="OJG81193.1"/>
    </source>
</evidence>